<evidence type="ECO:0000259" key="1">
    <source>
        <dbReference type="PROSITE" id="PS51340"/>
    </source>
</evidence>
<evidence type="ECO:0000313" key="3">
    <source>
        <dbReference type="Proteomes" id="UP000334019"/>
    </source>
</evidence>
<name>A0A5Q2RLT0_9ACTN</name>
<dbReference type="Pfam" id="PF03473">
    <property type="entry name" value="MOSC"/>
    <property type="match status" value="1"/>
</dbReference>
<dbReference type="InterPro" id="IPR011037">
    <property type="entry name" value="Pyrv_Knase-like_insert_dom_sf"/>
</dbReference>
<dbReference type="GO" id="GO:0030170">
    <property type="term" value="F:pyridoxal phosphate binding"/>
    <property type="evidence" value="ECO:0007669"/>
    <property type="project" value="InterPro"/>
</dbReference>
<feature type="domain" description="MOSC" evidence="1">
    <location>
        <begin position="127"/>
        <end position="313"/>
    </location>
</feature>
<dbReference type="SUPFAM" id="SSF50800">
    <property type="entry name" value="PK beta-barrel domain-like"/>
    <property type="match status" value="1"/>
</dbReference>
<accession>A0A5Q2RLT0</accession>
<dbReference type="InterPro" id="IPR005303">
    <property type="entry name" value="MOCOS_middle"/>
</dbReference>
<protein>
    <submittedName>
        <fullName evidence="2">MOSC domain-containing protein</fullName>
    </submittedName>
</protein>
<evidence type="ECO:0000313" key="2">
    <source>
        <dbReference type="EMBL" id="QGG95037.1"/>
    </source>
</evidence>
<dbReference type="Proteomes" id="UP000334019">
    <property type="component" value="Chromosome"/>
</dbReference>
<proteinExistence type="predicted"/>
<dbReference type="GO" id="GO:0003824">
    <property type="term" value="F:catalytic activity"/>
    <property type="evidence" value="ECO:0007669"/>
    <property type="project" value="InterPro"/>
</dbReference>
<gene>
    <name evidence="2" type="ORF">GH723_07910</name>
</gene>
<keyword evidence="3" id="KW-1185">Reference proteome</keyword>
<dbReference type="RefSeq" id="WP_153759145.1">
    <property type="nucleotide sequence ID" value="NZ_CP045851.1"/>
</dbReference>
<dbReference type="GO" id="GO:0030151">
    <property type="term" value="F:molybdenum ion binding"/>
    <property type="evidence" value="ECO:0007669"/>
    <property type="project" value="InterPro"/>
</dbReference>
<dbReference type="EMBL" id="CP045851">
    <property type="protein sequence ID" value="QGG95037.1"/>
    <property type="molecule type" value="Genomic_DNA"/>
</dbReference>
<dbReference type="KEGG" id="atq:GH723_07910"/>
<dbReference type="Pfam" id="PF03476">
    <property type="entry name" value="MOSC_N"/>
    <property type="match status" value="1"/>
</dbReference>
<reference evidence="2 3" key="1">
    <citation type="submission" date="2019-11" db="EMBL/GenBank/DDBJ databases">
        <authorList>
            <person name="He Y."/>
        </authorList>
    </citation>
    <scope>NUCLEOTIDE SEQUENCE [LARGE SCALE GENOMIC DNA]</scope>
    <source>
        <strain evidence="2 3">SCSIO 58843</strain>
    </source>
</reference>
<sequence length="313" mass="33416">MTETTTDATPTTPQGRLLEIHRFPVKSMQGEQLDAAAIAPTGVLGDRAWAVVDDADGTVASAKRPRRWGRLLDARATFASPPTPEQPAPPVRIELPDGTEVRSDDADVHDVLSRYLGRPVHLTHERRPEQAFHEVWPDDVGAIAPDEFMAQTAAGAPDEGGADRMSAIGVAALAPGGGFVDLTPLHVLTTATLAAIERQAPGSVVDVRRYRPNLLVEVVGPDGRVPADFVENEWAGRTVDVGDVAVQGVIPTMRCVMTTLAQGDLPEDRQPLRALADVNRLEIPGLGRWACAGLYASVGREGHVRVGDPVAVR</sequence>
<dbReference type="InterPro" id="IPR005302">
    <property type="entry name" value="MoCF_Sase_C"/>
</dbReference>
<dbReference type="PROSITE" id="PS51340">
    <property type="entry name" value="MOSC"/>
    <property type="match status" value="1"/>
</dbReference>
<dbReference type="AlphaFoldDB" id="A0A5Q2RLT0"/>
<organism evidence="2 3">
    <name type="scientific">Actinomarinicola tropica</name>
    <dbReference type="NCBI Taxonomy" id="2789776"/>
    <lineage>
        <taxon>Bacteria</taxon>
        <taxon>Bacillati</taxon>
        <taxon>Actinomycetota</taxon>
        <taxon>Acidimicrobiia</taxon>
        <taxon>Acidimicrobiales</taxon>
        <taxon>Iamiaceae</taxon>
        <taxon>Actinomarinicola</taxon>
    </lineage>
</organism>